<feature type="chain" id="PRO_5003149716" evidence="1">
    <location>
        <begin position="21"/>
        <end position="143"/>
    </location>
</feature>
<dbReference type="KEGG" id="pov:109632974"/>
<dbReference type="CTD" id="336"/>
<sequence>MNAKYTLALILALQVSMSLCEVPTPSQELVDKYTAMKTMFYKRLMNSYQKLQEAAAPLVEKFGESEHGKEAKTYVEGVQTKPEFQAMAKIASGFAEEVGPLVDKARSSVLGAYEEHLRPAYGNYFNDIIEQIKVYLDMVMPAE</sequence>
<accession>E1NZA3</accession>
<name>E1NZA3_PAROL</name>
<dbReference type="EMBL" id="BR000405">
    <property type="protein sequence ID" value="FAA00690.1"/>
    <property type="molecule type" value="mRNA"/>
</dbReference>
<dbReference type="OrthoDB" id="8940690at2759"/>
<dbReference type="AlphaFoldDB" id="E1NZA3"/>
<dbReference type="GeneID" id="109632974"/>
<feature type="signal peptide" evidence="1">
    <location>
        <begin position="1"/>
        <end position="20"/>
    </location>
</feature>
<gene>
    <name evidence="2" type="primary">14kDa-apo</name>
</gene>
<keyword evidence="1" id="KW-0732">Signal</keyword>
<reference evidence="2" key="1">
    <citation type="journal article" date="2007" name="Fish Shellfish Immunol.">
        <title>Identification of a novel C-type lectin gene in Japanese flounder, Paralichthys olivaceus.</title>
        <authorList>
            <person name="Kondo H."/>
            <person name="Yeu Tzeh A.G."/>
            <person name="Hirono I."/>
            <person name="Aoki T."/>
        </authorList>
    </citation>
    <scope>NUCLEOTIDE SEQUENCE</scope>
</reference>
<protein>
    <submittedName>
        <fullName evidence="2">14 kDa-apolipoprotein</fullName>
    </submittedName>
</protein>
<evidence type="ECO:0000256" key="1">
    <source>
        <dbReference type="SAM" id="SignalP"/>
    </source>
</evidence>
<evidence type="ECO:0000313" key="2">
    <source>
        <dbReference type="EMBL" id="FAA00690.1"/>
    </source>
</evidence>
<proteinExistence type="evidence at transcript level"/>
<keyword evidence="2" id="KW-0449">Lipoprotein</keyword>
<organism evidence="2">
    <name type="scientific">Paralichthys olivaceus</name>
    <name type="common">Bastard halibut</name>
    <name type="synonym">Hippoglossus olivaceus</name>
    <dbReference type="NCBI Taxonomy" id="8255"/>
    <lineage>
        <taxon>Eukaryota</taxon>
        <taxon>Metazoa</taxon>
        <taxon>Chordata</taxon>
        <taxon>Craniata</taxon>
        <taxon>Vertebrata</taxon>
        <taxon>Euteleostomi</taxon>
        <taxon>Actinopterygii</taxon>
        <taxon>Neopterygii</taxon>
        <taxon>Teleostei</taxon>
        <taxon>Neoteleostei</taxon>
        <taxon>Acanthomorphata</taxon>
        <taxon>Carangaria</taxon>
        <taxon>Pleuronectiformes</taxon>
        <taxon>Pleuronectoidei</taxon>
        <taxon>Paralichthyidae</taxon>
        <taxon>Paralichthys</taxon>
    </lineage>
</organism>